<feature type="compositionally biased region" description="Low complexity" evidence="4">
    <location>
        <begin position="395"/>
        <end position="407"/>
    </location>
</feature>
<dbReference type="STRING" id="349064.SAMN05660429_02795"/>
<feature type="region of interest" description="Disordered" evidence="4">
    <location>
        <begin position="380"/>
        <end position="407"/>
    </location>
</feature>
<dbReference type="SUPFAM" id="SSF111369">
    <property type="entry name" value="HlyD-like secretion proteins"/>
    <property type="match status" value="1"/>
</dbReference>
<dbReference type="Gene3D" id="2.40.30.170">
    <property type="match status" value="1"/>
</dbReference>
<feature type="domain" description="Multidrug resistance protein MdtA-like barrel-sandwich hybrid" evidence="7">
    <location>
        <begin position="68"/>
        <end position="199"/>
    </location>
</feature>
<evidence type="ECO:0000259" key="6">
    <source>
        <dbReference type="Pfam" id="PF25876"/>
    </source>
</evidence>
<name>A0A1I0HFU0_THASX</name>
<evidence type="ECO:0000313" key="10">
    <source>
        <dbReference type="EMBL" id="SET82820.1"/>
    </source>
</evidence>
<dbReference type="PANTHER" id="PTHR30158">
    <property type="entry name" value="ACRA/E-RELATED COMPONENT OF DRUG EFFLUX TRANSPORTER"/>
    <property type="match status" value="1"/>
</dbReference>
<proteinExistence type="inferred from homology"/>
<dbReference type="InterPro" id="IPR006143">
    <property type="entry name" value="RND_pump_MFP"/>
</dbReference>
<dbReference type="AlphaFoldDB" id="A0A1I0HFU0"/>
<dbReference type="PROSITE" id="PS51257">
    <property type="entry name" value="PROKAR_LIPOPROTEIN"/>
    <property type="match status" value="1"/>
</dbReference>
<protein>
    <submittedName>
        <fullName evidence="10">Membrane fusion protein, multidrug efflux system</fullName>
    </submittedName>
</protein>
<dbReference type="Proteomes" id="UP000199308">
    <property type="component" value="Unassembled WGS sequence"/>
</dbReference>
<comment type="similarity">
    <text evidence="2">Belongs to the membrane fusion protein (MFP) (TC 8.A.1) family.</text>
</comment>
<keyword evidence="11" id="KW-1185">Reference proteome</keyword>
<evidence type="ECO:0000259" key="7">
    <source>
        <dbReference type="Pfam" id="PF25917"/>
    </source>
</evidence>
<dbReference type="Pfam" id="PF25917">
    <property type="entry name" value="BSH_RND"/>
    <property type="match status" value="1"/>
</dbReference>
<sequence>MQKLLFRKMSKAIVTVLPLGLLVSVTGCGDNQQAAVQAPPPAVSVYTIKTEEIGRYREFVARTEASKVAELKARVEGELLERRFKEGSLVTQGQVLFKIDPAKYQADLTKARADLHSRQSAAATAKRNLARGQKISKDGFISQSDLDKLDSEASQAESAVKAAEAALEQAELNLSYTTVSAPFDARIGKVTYNVGNIVGPTSGSLAELTVTDPSFVNFQIEEEGYIDYLQRHREFKNPKDIPIDMSIRLPNNQLYKEKGYIDYADTRINEGTGTVELRAVFSNPERIIIPGMFVTLIIETRDKTLTALVPQVAVQTNQQGKFVLVVDESNKVVQRHVELGRRMNAMWAVESGLKQGERVIIEGVQKVRAGIEVMPAERKVDPVTGTIESHEQSGEESGSTDTSSATE</sequence>
<evidence type="ECO:0000256" key="3">
    <source>
        <dbReference type="SAM" id="Coils"/>
    </source>
</evidence>
<dbReference type="GO" id="GO:0005886">
    <property type="term" value="C:plasma membrane"/>
    <property type="evidence" value="ECO:0007669"/>
    <property type="project" value="UniProtKB-SubCell"/>
</dbReference>
<dbReference type="RefSeq" id="WP_245732146.1">
    <property type="nucleotide sequence ID" value="NZ_AP027363.1"/>
</dbReference>
<evidence type="ECO:0000259" key="8">
    <source>
        <dbReference type="Pfam" id="PF25944"/>
    </source>
</evidence>
<feature type="chain" id="PRO_5011435021" evidence="5">
    <location>
        <begin position="30"/>
        <end position="407"/>
    </location>
</feature>
<gene>
    <name evidence="10" type="ORF">SAMN05660429_02795</name>
</gene>
<dbReference type="NCBIfam" id="TIGR01730">
    <property type="entry name" value="RND_mfp"/>
    <property type="match status" value="1"/>
</dbReference>
<dbReference type="Pfam" id="PF25876">
    <property type="entry name" value="HH_MFP_RND"/>
    <property type="match status" value="1"/>
</dbReference>
<feature type="coiled-coil region" evidence="3">
    <location>
        <begin position="146"/>
        <end position="173"/>
    </location>
</feature>
<dbReference type="InterPro" id="IPR058625">
    <property type="entry name" value="MdtA-like_BSH"/>
</dbReference>
<comment type="subcellular location">
    <subcellularLocation>
        <location evidence="1">Cell inner membrane</location>
        <topology evidence="1">Lipid-anchor</topology>
    </subcellularLocation>
</comment>
<dbReference type="InterPro" id="IPR058626">
    <property type="entry name" value="MdtA-like_b-barrel"/>
</dbReference>
<keyword evidence="5" id="KW-0732">Signal</keyword>
<evidence type="ECO:0000256" key="5">
    <source>
        <dbReference type="SAM" id="SignalP"/>
    </source>
</evidence>
<dbReference type="GO" id="GO:0022857">
    <property type="term" value="F:transmembrane transporter activity"/>
    <property type="evidence" value="ECO:0007669"/>
    <property type="project" value="InterPro"/>
</dbReference>
<dbReference type="InterPro" id="IPR058627">
    <property type="entry name" value="MdtA-like_C"/>
</dbReference>
<evidence type="ECO:0000259" key="9">
    <source>
        <dbReference type="Pfam" id="PF25967"/>
    </source>
</evidence>
<dbReference type="Pfam" id="PF25944">
    <property type="entry name" value="Beta-barrel_RND"/>
    <property type="match status" value="1"/>
</dbReference>
<evidence type="ECO:0000256" key="4">
    <source>
        <dbReference type="SAM" id="MobiDB-lite"/>
    </source>
</evidence>
<feature type="domain" description="Multidrug resistance protein MdtA-like beta-barrel" evidence="8">
    <location>
        <begin position="234"/>
        <end position="299"/>
    </location>
</feature>
<evidence type="ECO:0000313" key="11">
    <source>
        <dbReference type="Proteomes" id="UP000199308"/>
    </source>
</evidence>
<dbReference type="EMBL" id="FOHK01000016">
    <property type="protein sequence ID" value="SET82820.1"/>
    <property type="molecule type" value="Genomic_DNA"/>
</dbReference>
<feature type="signal peptide" evidence="5">
    <location>
        <begin position="1"/>
        <end position="29"/>
    </location>
</feature>
<dbReference type="Gene3D" id="2.40.50.100">
    <property type="match status" value="1"/>
</dbReference>
<dbReference type="Pfam" id="PF25967">
    <property type="entry name" value="RND-MFP_C"/>
    <property type="match status" value="1"/>
</dbReference>
<keyword evidence="3" id="KW-0175">Coiled coil</keyword>
<feature type="domain" description="Multidrug resistance protein MdtA-like C-terminal permuted SH3" evidence="9">
    <location>
        <begin position="308"/>
        <end position="366"/>
    </location>
</feature>
<reference evidence="10 11" key="1">
    <citation type="submission" date="2016-10" db="EMBL/GenBank/DDBJ databases">
        <authorList>
            <person name="de Groot N.N."/>
        </authorList>
    </citation>
    <scope>NUCLEOTIDE SEQUENCE [LARGE SCALE GENOMIC DNA]</scope>
    <source>
        <strain evidence="10 11">DSM 19706</strain>
    </source>
</reference>
<evidence type="ECO:0000256" key="2">
    <source>
        <dbReference type="ARBA" id="ARBA00009477"/>
    </source>
</evidence>
<dbReference type="Gene3D" id="1.10.287.470">
    <property type="entry name" value="Helix hairpin bin"/>
    <property type="match status" value="1"/>
</dbReference>
<organism evidence="10 11">
    <name type="scientific">Thalassotalea agarivorans</name>
    <name type="common">Thalassomonas agarivorans</name>
    <dbReference type="NCBI Taxonomy" id="349064"/>
    <lineage>
        <taxon>Bacteria</taxon>
        <taxon>Pseudomonadati</taxon>
        <taxon>Pseudomonadota</taxon>
        <taxon>Gammaproteobacteria</taxon>
        <taxon>Alteromonadales</taxon>
        <taxon>Colwelliaceae</taxon>
        <taxon>Thalassotalea</taxon>
    </lineage>
</organism>
<accession>A0A1I0HFU0</accession>
<dbReference type="FunFam" id="2.40.420.20:FF:000001">
    <property type="entry name" value="Efflux RND transporter periplasmic adaptor subunit"/>
    <property type="match status" value="1"/>
</dbReference>
<dbReference type="Gene3D" id="2.40.420.20">
    <property type="match status" value="1"/>
</dbReference>
<evidence type="ECO:0000256" key="1">
    <source>
        <dbReference type="ARBA" id="ARBA00004519"/>
    </source>
</evidence>
<dbReference type="InterPro" id="IPR058624">
    <property type="entry name" value="MdtA-like_HH"/>
</dbReference>
<dbReference type="GO" id="GO:0046677">
    <property type="term" value="P:response to antibiotic"/>
    <property type="evidence" value="ECO:0007669"/>
    <property type="project" value="TreeGrafter"/>
</dbReference>
<feature type="domain" description="Multidrug resistance protein MdtA-like alpha-helical hairpin" evidence="6">
    <location>
        <begin position="108"/>
        <end position="177"/>
    </location>
</feature>